<dbReference type="EC" id="6.3.2.9" evidence="5 17"/>
<evidence type="ECO:0000256" key="11">
    <source>
        <dbReference type="ARBA" id="ARBA00022960"/>
    </source>
</evidence>
<gene>
    <name evidence="17 21" type="primary">murD</name>
    <name evidence="21" type="ORF">FTX54_009755</name>
</gene>
<evidence type="ECO:0000256" key="5">
    <source>
        <dbReference type="ARBA" id="ARBA00012212"/>
    </source>
</evidence>
<keyword evidence="11 17" id="KW-0133">Cell shape</keyword>
<dbReference type="PANTHER" id="PTHR43692:SF1">
    <property type="entry name" value="UDP-N-ACETYLMURAMOYLALANINE--D-GLUTAMATE LIGASE"/>
    <property type="match status" value="1"/>
</dbReference>
<dbReference type="Gene3D" id="3.90.190.20">
    <property type="entry name" value="Mur ligase, C-terminal domain"/>
    <property type="match status" value="1"/>
</dbReference>
<dbReference type="InterPro" id="IPR036565">
    <property type="entry name" value="Mur-like_cat_sf"/>
</dbReference>
<dbReference type="GO" id="GO:0008360">
    <property type="term" value="P:regulation of cell shape"/>
    <property type="evidence" value="ECO:0007669"/>
    <property type="project" value="UniProtKB-KW"/>
</dbReference>
<dbReference type="NCBIfam" id="TIGR01087">
    <property type="entry name" value="murD"/>
    <property type="match status" value="1"/>
</dbReference>
<evidence type="ECO:0000256" key="7">
    <source>
        <dbReference type="ARBA" id="ARBA00022490"/>
    </source>
</evidence>
<dbReference type="Pfam" id="PF08245">
    <property type="entry name" value="Mur_ligase_M"/>
    <property type="match status" value="1"/>
</dbReference>
<evidence type="ECO:0000256" key="14">
    <source>
        <dbReference type="ARBA" id="ARBA00030398"/>
    </source>
</evidence>
<dbReference type="InterPro" id="IPR036615">
    <property type="entry name" value="Mur_ligase_C_dom_sf"/>
</dbReference>
<comment type="subcellular location">
    <subcellularLocation>
        <location evidence="2 17 18">Cytoplasm</location>
    </subcellularLocation>
</comment>
<evidence type="ECO:0000256" key="1">
    <source>
        <dbReference type="ARBA" id="ARBA00002734"/>
    </source>
</evidence>
<evidence type="ECO:0000313" key="21">
    <source>
        <dbReference type="EMBL" id="WWD78713.1"/>
    </source>
</evidence>
<sequence length="459" mass="49616">MQTTRWLNKNVLVLGLARSGTEAAKLLLELGAKVTVNDQTPFAGNKQAQELKELGAEVICGSHPLDLIHNGLDTVVKNPGIRYDHPMISKAAELAIPILTEIQLAYDSSPCPITAVTGSNGKTTTTTMIGEMLRASGLSPLTAGNIGEAASGVVRNAQADNNLVMELSSFQLMGIDSFRPKTAVLLNLVDAHLDYHGTREEYIRAKKQIFRYQTEDDYLIYNADDPTVVDMVEDASAQKIPFSLKSEQKSGAYIKEGMIFIMGEPASSLEAFSLPGEYNIANAMAAGCAAKTAGADIKSIGSVMKSFSGVKHRLQFVKEWKGRSFYNNSKATNVPAAITSLEAFEKPVILLCGGLDRGLPFNELTNSLHNVKAMLTYGETAGKLAEAGRAARVNEIHELESLEEAVLQAVKLSAEGDIVLLSPACASWDQFKTFEERGETFIEAVNEYTSDHKANHGGR</sequence>
<evidence type="ECO:0000256" key="13">
    <source>
        <dbReference type="ARBA" id="ARBA00023316"/>
    </source>
</evidence>
<evidence type="ECO:0000313" key="22">
    <source>
        <dbReference type="Proteomes" id="UP000321816"/>
    </source>
</evidence>
<keyword evidence="22" id="KW-1185">Reference proteome</keyword>
<dbReference type="EMBL" id="CP144914">
    <property type="protein sequence ID" value="WWD78713.1"/>
    <property type="molecule type" value="Genomic_DNA"/>
</dbReference>
<evidence type="ECO:0000256" key="9">
    <source>
        <dbReference type="ARBA" id="ARBA00022741"/>
    </source>
</evidence>
<evidence type="ECO:0000256" key="2">
    <source>
        <dbReference type="ARBA" id="ARBA00004496"/>
    </source>
</evidence>
<dbReference type="Proteomes" id="UP000321816">
    <property type="component" value="Chromosome"/>
</dbReference>
<feature type="domain" description="Mur ligase central" evidence="20">
    <location>
        <begin position="116"/>
        <end position="290"/>
    </location>
</feature>
<keyword evidence="10 17" id="KW-0067">ATP-binding</keyword>
<dbReference type="GO" id="GO:0009252">
    <property type="term" value="P:peptidoglycan biosynthetic process"/>
    <property type="evidence" value="ECO:0007669"/>
    <property type="project" value="UniProtKB-UniRule"/>
</dbReference>
<dbReference type="SUPFAM" id="SSF53623">
    <property type="entry name" value="MurD-like peptide ligases, catalytic domain"/>
    <property type="match status" value="1"/>
</dbReference>
<evidence type="ECO:0000256" key="12">
    <source>
        <dbReference type="ARBA" id="ARBA00022984"/>
    </source>
</evidence>
<dbReference type="RefSeq" id="WP_147802408.1">
    <property type="nucleotide sequence ID" value="NZ_CP144914.1"/>
</dbReference>
<evidence type="ECO:0000259" key="19">
    <source>
        <dbReference type="Pfam" id="PF02875"/>
    </source>
</evidence>
<evidence type="ECO:0000256" key="10">
    <source>
        <dbReference type="ARBA" id="ARBA00022840"/>
    </source>
</evidence>
<reference evidence="21 22" key="1">
    <citation type="submission" date="2024-01" db="EMBL/GenBank/DDBJ databases">
        <title>Complete Genome Sequence of Alkalicoccus halolimnae BZ-SZ-XJ29T, a Moderately Halophilic Bacterium Isolated from a Salt Lake.</title>
        <authorList>
            <person name="Zhao B."/>
        </authorList>
    </citation>
    <scope>NUCLEOTIDE SEQUENCE [LARGE SCALE GENOMIC DNA]</scope>
    <source>
        <strain evidence="21 22">BZ-SZ-XJ29</strain>
    </source>
</reference>
<dbReference type="AlphaFoldDB" id="A0A5C7FD73"/>
<keyword evidence="7 17" id="KW-0963">Cytoplasm</keyword>
<evidence type="ECO:0000256" key="8">
    <source>
        <dbReference type="ARBA" id="ARBA00022598"/>
    </source>
</evidence>
<proteinExistence type="inferred from homology"/>
<feature type="domain" description="Mur ligase C-terminal" evidence="19">
    <location>
        <begin position="312"/>
        <end position="425"/>
    </location>
</feature>
<dbReference type="InterPro" id="IPR005762">
    <property type="entry name" value="MurD"/>
</dbReference>
<dbReference type="Pfam" id="PF02875">
    <property type="entry name" value="Mur_ligase_C"/>
    <property type="match status" value="1"/>
</dbReference>
<dbReference type="Gene3D" id="3.40.50.720">
    <property type="entry name" value="NAD(P)-binding Rossmann-like Domain"/>
    <property type="match status" value="1"/>
</dbReference>
<dbReference type="GO" id="GO:0071555">
    <property type="term" value="P:cell wall organization"/>
    <property type="evidence" value="ECO:0007669"/>
    <property type="project" value="UniProtKB-KW"/>
</dbReference>
<evidence type="ECO:0000256" key="6">
    <source>
        <dbReference type="ARBA" id="ARBA00015655"/>
    </source>
</evidence>
<keyword evidence="13 17" id="KW-0961">Cell wall biogenesis/degradation</keyword>
<evidence type="ECO:0000256" key="4">
    <source>
        <dbReference type="ARBA" id="ARBA00010416"/>
    </source>
</evidence>
<dbReference type="GO" id="GO:0005524">
    <property type="term" value="F:ATP binding"/>
    <property type="evidence" value="ECO:0007669"/>
    <property type="project" value="UniProtKB-UniRule"/>
</dbReference>
<comment type="catalytic activity">
    <reaction evidence="16 17 18">
        <text>UDP-N-acetyl-alpha-D-muramoyl-L-alanine + D-glutamate + ATP = UDP-N-acetyl-alpha-D-muramoyl-L-alanyl-D-glutamate + ADP + phosphate + H(+)</text>
        <dbReference type="Rhea" id="RHEA:16429"/>
        <dbReference type="ChEBI" id="CHEBI:15378"/>
        <dbReference type="ChEBI" id="CHEBI:29986"/>
        <dbReference type="ChEBI" id="CHEBI:30616"/>
        <dbReference type="ChEBI" id="CHEBI:43474"/>
        <dbReference type="ChEBI" id="CHEBI:83898"/>
        <dbReference type="ChEBI" id="CHEBI:83900"/>
        <dbReference type="ChEBI" id="CHEBI:456216"/>
        <dbReference type="EC" id="6.3.2.9"/>
    </reaction>
</comment>
<accession>A0A5C7FD73</accession>
<dbReference type="KEGG" id="ahal:FTX54_009755"/>
<dbReference type="GO" id="GO:0051301">
    <property type="term" value="P:cell division"/>
    <property type="evidence" value="ECO:0007669"/>
    <property type="project" value="UniProtKB-KW"/>
</dbReference>
<evidence type="ECO:0000256" key="17">
    <source>
        <dbReference type="HAMAP-Rule" id="MF_00639"/>
    </source>
</evidence>
<evidence type="ECO:0000256" key="18">
    <source>
        <dbReference type="RuleBase" id="RU003664"/>
    </source>
</evidence>
<organism evidence="21 22">
    <name type="scientific">Alkalicoccus halolimnae</name>
    <dbReference type="NCBI Taxonomy" id="1667239"/>
    <lineage>
        <taxon>Bacteria</taxon>
        <taxon>Bacillati</taxon>
        <taxon>Bacillota</taxon>
        <taxon>Bacilli</taxon>
        <taxon>Bacillales</taxon>
        <taxon>Bacillaceae</taxon>
        <taxon>Alkalicoccus</taxon>
    </lineage>
</organism>
<protein>
    <recommendedName>
        <fullName evidence="6 17">UDP-N-acetylmuramoylalanine--D-glutamate ligase</fullName>
        <ecNumber evidence="5 17">6.3.2.9</ecNumber>
    </recommendedName>
    <alternativeName>
        <fullName evidence="15 17">D-glutamic acid-adding enzyme</fullName>
    </alternativeName>
    <alternativeName>
        <fullName evidence="14 17">UDP-N-acetylmuramoyl-L-alanyl-D-glutamate synthetase</fullName>
    </alternativeName>
</protein>
<comment type="function">
    <text evidence="1 17 18">Cell wall formation. Catalyzes the addition of glutamate to the nucleotide precursor UDP-N-acetylmuramoyl-L-alanine (UMA).</text>
</comment>
<dbReference type="InterPro" id="IPR013221">
    <property type="entry name" value="Mur_ligase_cen"/>
</dbReference>
<keyword evidence="17 18" id="KW-0131">Cell cycle</keyword>
<dbReference type="OrthoDB" id="9809796at2"/>
<evidence type="ECO:0000256" key="16">
    <source>
        <dbReference type="ARBA" id="ARBA00047632"/>
    </source>
</evidence>
<feature type="binding site" evidence="17">
    <location>
        <begin position="118"/>
        <end position="124"/>
    </location>
    <ligand>
        <name>ATP</name>
        <dbReference type="ChEBI" id="CHEBI:30616"/>
    </ligand>
</feature>
<keyword evidence="12 17" id="KW-0573">Peptidoglycan synthesis</keyword>
<dbReference type="GO" id="GO:0008764">
    <property type="term" value="F:UDP-N-acetylmuramoylalanine-D-glutamate ligase activity"/>
    <property type="evidence" value="ECO:0007669"/>
    <property type="project" value="UniProtKB-UniRule"/>
</dbReference>
<dbReference type="GO" id="GO:0005737">
    <property type="term" value="C:cytoplasm"/>
    <property type="evidence" value="ECO:0007669"/>
    <property type="project" value="UniProtKB-SubCell"/>
</dbReference>
<comment type="pathway">
    <text evidence="3 17 18">Cell wall biogenesis; peptidoglycan biosynthesis.</text>
</comment>
<comment type="similarity">
    <text evidence="4 17">Belongs to the MurCDEF family.</text>
</comment>
<keyword evidence="9 17" id="KW-0547">Nucleotide-binding</keyword>
<dbReference type="SUPFAM" id="SSF53244">
    <property type="entry name" value="MurD-like peptide ligases, peptide-binding domain"/>
    <property type="match status" value="1"/>
</dbReference>
<dbReference type="Pfam" id="PF21799">
    <property type="entry name" value="MurD-like_N"/>
    <property type="match status" value="1"/>
</dbReference>
<dbReference type="SUPFAM" id="SSF51984">
    <property type="entry name" value="MurCD N-terminal domain"/>
    <property type="match status" value="1"/>
</dbReference>
<evidence type="ECO:0000259" key="20">
    <source>
        <dbReference type="Pfam" id="PF08245"/>
    </source>
</evidence>
<evidence type="ECO:0000256" key="3">
    <source>
        <dbReference type="ARBA" id="ARBA00004752"/>
    </source>
</evidence>
<dbReference type="PANTHER" id="PTHR43692">
    <property type="entry name" value="UDP-N-ACETYLMURAMOYLALANINE--D-GLUTAMATE LIGASE"/>
    <property type="match status" value="1"/>
</dbReference>
<keyword evidence="8 17" id="KW-0436">Ligase</keyword>
<keyword evidence="17 18" id="KW-0132">Cell division</keyword>
<dbReference type="InterPro" id="IPR004101">
    <property type="entry name" value="Mur_ligase_C"/>
</dbReference>
<evidence type="ECO:0000256" key="15">
    <source>
        <dbReference type="ARBA" id="ARBA00032324"/>
    </source>
</evidence>
<dbReference type="HAMAP" id="MF_00639">
    <property type="entry name" value="MurD"/>
    <property type="match status" value="1"/>
</dbReference>
<name>A0A5C7FD73_9BACI</name>
<dbReference type="Gene3D" id="3.40.1190.10">
    <property type="entry name" value="Mur-like, catalytic domain"/>
    <property type="match status" value="1"/>
</dbReference>